<evidence type="ECO:0000256" key="4">
    <source>
        <dbReference type="ARBA" id="ARBA00022679"/>
    </source>
</evidence>
<dbReference type="CDD" id="cd00610">
    <property type="entry name" value="OAT_like"/>
    <property type="match status" value="1"/>
</dbReference>
<keyword evidence="8" id="KW-1185">Reference proteome</keyword>
<dbReference type="GO" id="GO:0005737">
    <property type="term" value="C:cytoplasm"/>
    <property type="evidence" value="ECO:0007669"/>
    <property type="project" value="UniProtKB-SubCell"/>
</dbReference>
<dbReference type="Gene3D" id="3.90.1150.10">
    <property type="entry name" value="Aspartate Aminotransferase, domain 1"/>
    <property type="match status" value="1"/>
</dbReference>
<accession>A0A376CPC4</accession>
<evidence type="ECO:0000256" key="1">
    <source>
        <dbReference type="ARBA" id="ARBA00022571"/>
    </source>
</evidence>
<dbReference type="PANTHER" id="PTHR11986">
    <property type="entry name" value="AMINOTRANSFERASE CLASS III"/>
    <property type="match status" value="1"/>
</dbReference>
<dbReference type="GO" id="GO:0006526">
    <property type="term" value="P:L-arginine biosynthetic process"/>
    <property type="evidence" value="ECO:0007669"/>
    <property type="project" value="UniProtKB-UniRule"/>
</dbReference>
<comment type="subcellular location">
    <subcellularLocation>
        <location evidence="6">Cytoplasm</location>
    </subcellularLocation>
</comment>
<evidence type="ECO:0000256" key="5">
    <source>
        <dbReference type="ARBA" id="ARBA00022898"/>
    </source>
</evidence>
<dbReference type="Pfam" id="PF00202">
    <property type="entry name" value="Aminotran_3"/>
    <property type="match status" value="1"/>
</dbReference>
<feature type="modified residue" description="N6-(pyridoxal phosphate)lysine" evidence="6">
    <location>
        <position position="248"/>
    </location>
</feature>
<dbReference type="SUPFAM" id="SSF53383">
    <property type="entry name" value="PLP-dependent transferases"/>
    <property type="match status" value="1"/>
</dbReference>
<keyword evidence="2 6" id="KW-0032">Aminotransferase</keyword>
<dbReference type="Proteomes" id="UP000254467">
    <property type="component" value="Unassembled WGS sequence"/>
</dbReference>
<keyword evidence="4 6" id="KW-0808">Transferase</keyword>
<comment type="subunit">
    <text evidence="6">Homodimer.</text>
</comment>
<gene>
    <name evidence="6 7" type="primary">argD</name>
    <name evidence="7" type="ORF">NCTC11862_02180</name>
</gene>
<dbReference type="FunFam" id="3.40.640.10:FF:000004">
    <property type="entry name" value="Acetylornithine aminotransferase"/>
    <property type="match status" value="1"/>
</dbReference>
<comment type="pathway">
    <text evidence="6">Amino-acid biosynthesis; L-arginine biosynthesis; N(2)-acetyl-L-ornithine from L-glutamate: step 4/4.</text>
</comment>
<keyword evidence="5 6" id="KW-0663">Pyridoxal phosphate</keyword>
<evidence type="ECO:0000313" key="7">
    <source>
        <dbReference type="EMBL" id="STC70366.1"/>
    </source>
</evidence>
<dbReference type="InterPro" id="IPR049704">
    <property type="entry name" value="Aminotrans_3_PPA_site"/>
</dbReference>
<evidence type="ECO:0000256" key="6">
    <source>
        <dbReference type="HAMAP-Rule" id="MF_01107"/>
    </source>
</evidence>
<evidence type="ECO:0000256" key="2">
    <source>
        <dbReference type="ARBA" id="ARBA00022576"/>
    </source>
</evidence>
<dbReference type="EMBL" id="UFXQ01000001">
    <property type="protein sequence ID" value="STC70366.1"/>
    <property type="molecule type" value="Genomic_DNA"/>
</dbReference>
<dbReference type="InterPro" id="IPR015424">
    <property type="entry name" value="PyrdxlP-dep_Trfase"/>
</dbReference>
<comment type="cofactor">
    <cofactor evidence="6">
        <name>pyridoxal 5'-phosphate</name>
        <dbReference type="ChEBI" id="CHEBI:597326"/>
    </cofactor>
    <text evidence="6">Binds 1 pyridoxal phosphate per subunit.</text>
</comment>
<proteinExistence type="inferred from homology"/>
<dbReference type="InterPro" id="IPR050103">
    <property type="entry name" value="Class-III_PLP-dep_AT"/>
</dbReference>
<dbReference type="InterPro" id="IPR004636">
    <property type="entry name" value="AcOrn/SuccOrn_fam"/>
</dbReference>
<name>A0A376CPC4_9CORY</name>
<feature type="binding site" evidence="6">
    <location>
        <position position="134"/>
    </location>
    <ligand>
        <name>N(2)-acetyl-L-ornithine</name>
        <dbReference type="ChEBI" id="CHEBI:57805"/>
    </ligand>
</feature>
<dbReference type="InterPro" id="IPR015422">
    <property type="entry name" value="PyrdxlP-dep_Trfase_small"/>
</dbReference>
<organism evidence="7 8">
    <name type="scientific">Corynebacterium pilosum</name>
    <dbReference type="NCBI Taxonomy" id="35756"/>
    <lineage>
        <taxon>Bacteria</taxon>
        <taxon>Bacillati</taxon>
        <taxon>Actinomycetota</taxon>
        <taxon>Actinomycetes</taxon>
        <taxon>Mycobacteriales</taxon>
        <taxon>Corynebacteriaceae</taxon>
        <taxon>Corynebacterium</taxon>
    </lineage>
</organism>
<dbReference type="PANTHER" id="PTHR11986:SF79">
    <property type="entry name" value="ACETYLORNITHINE AMINOTRANSFERASE, MITOCHONDRIAL"/>
    <property type="match status" value="1"/>
</dbReference>
<dbReference type="PIRSF" id="PIRSF000521">
    <property type="entry name" value="Transaminase_4ab_Lys_Orn"/>
    <property type="match status" value="1"/>
</dbReference>
<comment type="caution">
    <text evidence="6">Lacks conserved residue(s) required for the propagation of feature annotation.</text>
</comment>
<evidence type="ECO:0000313" key="8">
    <source>
        <dbReference type="Proteomes" id="UP000254467"/>
    </source>
</evidence>
<comment type="similarity">
    <text evidence="6">Belongs to the class-III pyridoxal-phosphate-dependent aminotransferase family. ArgD subfamily.</text>
</comment>
<dbReference type="NCBIfam" id="TIGR00707">
    <property type="entry name" value="argD"/>
    <property type="match status" value="1"/>
</dbReference>
<dbReference type="PROSITE" id="PS00600">
    <property type="entry name" value="AA_TRANSFER_CLASS_3"/>
    <property type="match status" value="1"/>
</dbReference>
<feature type="binding site" evidence="6">
    <location>
        <begin position="219"/>
        <end position="222"/>
    </location>
    <ligand>
        <name>pyridoxal 5'-phosphate</name>
        <dbReference type="ChEBI" id="CHEBI:597326"/>
    </ligand>
</feature>
<keyword evidence="3 6" id="KW-0028">Amino-acid biosynthesis</keyword>
<dbReference type="STRING" id="35756.GCA_001044155_01678"/>
<feature type="binding site" evidence="6">
    <location>
        <position position="276"/>
    </location>
    <ligand>
        <name>N(2)-acetyl-L-ornithine</name>
        <dbReference type="ChEBI" id="CHEBI:57805"/>
    </ligand>
</feature>
<dbReference type="Gene3D" id="3.40.640.10">
    <property type="entry name" value="Type I PLP-dependent aspartate aminotransferase-like (Major domain)"/>
    <property type="match status" value="1"/>
</dbReference>
<keyword evidence="1 6" id="KW-0055">Arginine biosynthesis</keyword>
<protein>
    <recommendedName>
        <fullName evidence="6">Acetylornithine aminotransferase</fullName>
        <shortName evidence="6">ACOAT</shortName>
        <ecNumber evidence="6">2.6.1.11</ecNumber>
    </recommendedName>
</protein>
<comment type="catalytic activity">
    <reaction evidence="6">
        <text>N(2)-acetyl-L-ornithine + 2-oxoglutarate = N-acetyl-L-glutamate 5-semialdehyde + L-glutamate</text>
        <dbReference type="Rhea" id="RHEA:18049"/>
        <dbReference type="ChEBI" id="CHEBI:16810"/>
        <dbReference type="ChEBI" id="CHEBI:29123"/>
        <dbReference type="ChEBI" id="CHEBI:29985"/>
        <dbReference type="ChEBI" id="CHEBI:57805"/>
        <dbReference type="EC" id="2.6.1.11"/>
    </reaction>
</comment>
<dbReference type="OrthoDB" id="9801052at2"/>
<dbReference type="NCBIfam" id="NF002874">
    <property type="entry name" value="PRK03244.1"/>
    <property type="match status" value="1"/>
</dbReference>
<evidence type="ECO:0000256" key="3">
    <source>
        <dbReference type="ARBA" id="ARBA00022605"/>
    </source>
</evidence>
<keyword evidence="6" id="KW-0963">Cytoplasm</keyword>
<reference evidence="7 8" key="1">
    <citation type="submission" date="2018-06" db="EMBL/GenBank/DDBJ databases">
        <authorList>
            <consortium name="Pathogen Informatics"/>
            <person name="Doyle S."/>
        </authorList>
    </citation>
    <scope>NUCLEOTIDE SEQUENCE [LARGE SCALE GENOMIC DNA]</scope>
    <source>
        <strain evidence="7 8">NCTC11862</strain>
    </source>
</reference>
<comment type="miscellaneous">
    <text evidence="6">May also have succinyldiaminopimelate aminotransferase activity, thus carrying out the corresponding step in lysine biosynthesis.</text>
</comment>
<dbReference type="GO" id="GO:0003992">
    <property type="term" value="F:N2-acetyl-L-ornithine:2-oxoglutarate 5-aminotransferase activity"/>
    <property type="evidence" value="ECO:0007669"/>
    <property type="project" value="UniProtKB-UniRule"/>
</dbReference>
<dbReference type="RefSeq" id="WP_018581433.1">
    <property type="nucleotide sequence ID" value="NZ_LDYD01000006.1"/>
</dbReference>
<feature type="binding site" evidence="6">
    <location>
        <position position="131"/>
    </location>
    <ligand>
        <name>pyridoxal 5'-phosphate</name>
        <dbReference type="ChEBI" id="CHEBI:597326"/>
    </ligand>
</feature>
<dbReference type="UniPathway" id="UPA00068">
    <property type="reaction ID" value="UER00109"/>
</dbReference>
<feature type="binding site" evidence="6">
    <location>
        <position position="277"/>
    </location>
    <ligand>
        <name>pyridoxal 5'-phosphate</name>
        <dbReference type="ChEBI" id="CHEBI:597326"/>
    </ligand>
</feature>
<dbReference type="EC" id="2.6.1.11" evidence="6"/>
<dbReference type="NCBIfam" id="NF002325">
    <property type="entry name" value="PRK01278.1"/>
    <property type="match status" value="1"/>
</dbReference>
<dbReference type="AlphaFoldDB" id="A0A376CPC4"/>
<sequence length="400" mass="42067">MSDATTTWGNVLMNTYGTPPIELVSGSGATVTGAEGKEYIDLLAGIAVNALGHGHRAIVEAVSDQVGQLGHVSNLFASAPVVEVAAALQQRFGDQSARIFFCNSGGEANEAAFKLARLTGRRRVLAAQNGFHGRTMGSLALTGQPDKRKPFEPLAPGVEFYPYGDIDFLTKTVETNPTDVAAIFLEPIQGETGVIPAPEGFLQQVRDLCDKHGTLMIVDEVQTGIGRTGDFFAHQHEGVVPDVVTMAKGLGGGLPIGACLARGKAAELFGPGSHGTTFGGNPVACAAASAVLDVVDEDFVADVKRKGEVFVDKLTALDTVTDVRGRGLMLGVVLDQPVAKAAVEEGYKQGVILNAPADNILRLTPPLVITDDDIDEAVRRIDATLKEVLKAENNDEKEGK</sequence>
<dbReference type="InterPro" id="IPR015421">
    <property type="entry name" value="PyrdxlP-dep_Trfase_major"/>
</dbReference>
<dbReference type="GO" id="GO:0042802">
    <property type="term" value="F:identical protein binding"/>
    <property type="evidence" value="ECO:0007669"/>
    <property type="project" value="TreeGrafter"/>
</dbReference>
<dbReference type="GO" id="GO:0030170">
    <property type="term" value="F:pyridoxal phosphate binding"/>
    <property type="evidence" value="ECO:0007669"/>
    <property type="project" value="InterPro"/>
</dbReference>
<dbReference type="HAMAP" id="MF_01107">
    <property type="entry name" value="ArgD_aminotrans_3"/>
    <property type="match status" value="1"/>
</dbReference>
<dbReference type="InterPro" id="IPR005814">
    <property type="entry name" value="Aminotrans_3"/>
</dbReference>